<protein>
    <submittedName>
        <fullName evidence="7">Peptidoglycan D,D-transpeptidase FtsI family protein</fullName>
    </submittedName>
</protein>
<dbReference type="RefSeq" id="WP_379319471.1">
    <property type="nucleotide sequence ID" value="NZ_JBHTLM010000007.1"/>
</dbReference>
<dbReference type="SUPFAM" id="SSF56519">
    <property type="entry name" value="Penicillin binding protein dimerisation domain"/>
    <property type="match status" value="1"/>
</dbReference>
<dbReference type="Proteomes" id="UP001597262">
    <property type="component" value="Unassembled WGS sequence"/>
</dbReference>
<evidence type="ECO:0000256" key="1">
    <source>
        <dbReference type="ARBA" id="ARBA00004370"/>
    </source>
</evidence>
<dbReference type="InterPro" id="IPR050515">
    <property type="entry name" value="Beta-lactam/transpept"/>
</dbReference>
<organism evidence="7 8">
    <name type="scientific">Paenibacillus puldeungensis</name>
    <dbReference type="NCBI Taxonomy" id="696536"/>
    <lineage>
        <taxon>Bacteria</taxon>
        <taxon>Bacillati</taxon>
        <taxon>Bacillota</taxon>
        <taxon>Bacilli</taxon>
        <taxon>Bacillales</taxon>
        <taxon>Paenibacillaceae</taxon>
        <taxon>Paenibacillus</taxon>
    </lineage>
</organism>
<dbReference type="Pfam" id="PF03717">
    <property type="entry name" value="PBP_dimer"/>
    <property type="match status" value="1"/>
</dbReference>
<dbReference type="InterPro" id="IPR005311">
    <property type="entry name" value="PBP_dimer"/>
</dbReference>
<reference evidence="8" key="1">
    <citation type="journal article" date="2019" name="Int. J. Syst. Evol. Microbiol.">
        <title>The Global Catalogue of Microorganisms (GCM) 10K type strain sequencing project: providing services to taxonomists for standard genome sequencing and annotation.</title>
        <authorList>
            <consortium name="The Broad Institute Genomics Platform"/>
            <consortium name="The Broad Institute Genome Sequencing Center for Infectious Disease"/>
            <person name="Wu L."/>
            <person name="Ma J."/>
        </authorList>
    </citation>
    <scope>NUCLEOTIDE SEQUENCE [LARGE SCALE GENOMIC DNA]</scope>
    <source>
        <strain evidence="8">CCUG 59189</strain>
    </source>
</reference>
<proteinExistence type="inferred from homology"/>
<evidence type="ECO:0000259" key="5">
    <source>
        <dbReference type="Pfam" id="PF00905"/>
    </source>
</evidence>
<comment type="caution">
    <text evidence="7">The sequence shown here is derived from an EMBL/GenBank/DDBJ whole genome shotgun (WGS) entry which is preliminary data.</text>
</comment>
<feature type="domain" description="Penicillin-binding protein dimerisation" evidence="6">
    <location>
        <begin position="62"/>
        <end position="227"/>
    </location>
</feature>
<dbReference type="InterPro" id="IPR012338">
    <property type="entry name" value="Beta-lactam/transpept-like"/>
</dbReference>
<dbReference type="EMBL" id="JBHTLM010000007">
    <property type="protein sequence ID" value="MFD1177022.1"/>
    <property type="molecule type" value="Genomic_DNA"/>
</dbReference>
<evidence type="ECO:0000313" key="8">
    <source>
        <dbReference type="Proteomes" id="UP001597262"/>
    </source>
</evidence>
<sequence>MTLLRKKRIFYLLLSFLVIFCVFALRIAWIQTHSALKSVTIGGKTINELAVRQREESIELDSGRGHFMDRNGVPLTGGLTWTPILFPIKEVPAVQKLNKLAALLNTTPSTLRGIWSKLDKPYVWPEAGTSRIASEKTKKDPMKLNIEEAERFPDLNGLEVLPYVSRYMPGERGNQWLGYVAQRPDVIQKLRVEKHHPELSLTLQIGASGLEKTFDGLLRGNGGSVRAAYTIDGAKRPIEGIGTRIKADNSRYYPLQIRTTIDEQIQRDIERLVTQMHIQEGAVTVLDAVTGDIVAMVSLPFYNPNQIDPSVSNWSNRAVKAAVPGSIFKTVIAAAALEEGVSSPKETFYCNGTYGKYGIACWKKGGHGPITLEDGFAKSCNAVFAALGERLSSESIAAAASKLGLGRTIGWETASFLGGPPLKQLDQEEQGQVFYARTKADGGVRAQTALGQRDVLVSPLQAANLVVTLLHGGQVTAPRIASEIRFKDGTLMASFPRQTAPSSAGQISPRTAKLLLSWMRRVVTDGTGQSLEQAKWPLAGKSGTAQVEHGGKTLNHQWFIGYGPTHNPKYALAVLVQNRPAESKHQAKELFWRVMDLLASDPQK</sequence>
<dbReference type="Gene3D" id="3.40.710.10">
    <property type="entry name" value="DD-peptidase/beta-lactamase superfamily"/>
    <property type="match status" value="1"/>
</dbReference>
<name>A0ABW3RWZ4_9BACL</name>
<dbReference type="Gene3D" id="3.90.1310.10">
    <property type="entry name" value="Penicillin-binding protein 2a (Domain 2)"/>
    <property type="match status" value="1"/>
</dbReference>
<dbReference type="SUPFAM" id="SSF56601">
    <property type="entry name" value="beta-lactamase/transpeptidase-like"/>
    <property type="match status" value="1"/>
</dbReference>
<dbReference type="Pfam" id="PF00905">
    <property type="entry name" value="Transpeptidase"/>
    <property type="match status" value="1"/>
</dbReference>
<keyword evidence="3 4" id="KW-0472">Membrane</keyword>
<feature type="transmembrane region" description="Helical" evidence="4">
    <location>
        <begin position="9"/>
        <end position="29"/>
    </location>
</feature>
<comment type="subcellular location">
    <subcellularLocation>
        <location evidence="1">Membrane</location>
    </subcellularLocation>
</comment>
<keyword evidence="8" id="KW-1185">Reference proteome</keyword>
<evidence type="ECO:0000256" key="4">
    <source>
        <dbReference type="SAM" id="Phobius"/>
    </source>
</evidence>
<dbReference type="InterPro" id="IPR001460">
    <property type="entry name" value="PCN-bd_Tpept"/>
</dbReference>
<evidence type="ECO:0000313" key="7">
    <source>
        <dbReference type="EMBL" id="MFD1177022.1"/>
    </source>
</evidence>
<evidence type="ECO:0000259" key="6">
    <source>
        <dbReference type="Pfam" id="PF03717"/>
    </source>
</evidence>
<dbReference type="InterPro" id="IPR036138">
    <property type="entry name" value="PBP_dimer_sf"/>
</dbReference>
<keyword evidence="4" id="KW-0812">Transmembrane</keyword>
<evidence type="ECO:0000256" key="2">
    <source>
        <dbReference type="ARBA" id="ARBA00007171"/>
    </source>
</evidence>
<feature type="domain" description="Penicillin-binding protein transpeptidase" evidence="5">
    <location>
        <begin position="281"/>
        <end position="596"/>
    </location>
</feature>
<dbReference type="PANTHER" id="PTHR30627">
    <property type="entry name" value="PEPTIDOGLYCAN D,D-TRANSPEPTIDASE"/>
    <property type="match status" value="1"/>
</dbReference>
<dbReference type="PANTHER" id="PTHR30627:SF24">
    <property type="entry name" value="PENICILLIN-BINDING PROTEIN 4B"/>
    <property type="match status" value="1"/>
</dbReference>
<comment type="similarity">
    <text evidence="2">Belongs to the transpeptidase family.</text>
</comment>
<gene>
    <name evidence="7" type="ORF">ACFQ3W_12020</name>
</gene>
<evidence type="ECO:0000256" key="3">
    <source>
        <dbReference type="ARBA" id="ARBA00023136"/>
    </source>
</evidence>
<keyword evidence="4" id="KW-1133">Transmembrane helix</keyword>
<accession>A0ABW3RWZ4</accession>